<protein>
    <submittedName>
        <fullName evidence="17">4Fe-4S dicluster domain-containing protein</fullName>
    </submittedName>
</protein>
<keyword evidence="6" id="KW-0479">Metal-binding</keyword>
<dbReference type="PROSITE" id="PS51379">
    <property type="entry name" value="4FE4S_FER_2"/>
    <property type="match status" value="2"/>
</dbReference>
<dbReference type="GO" id="GO:0008137">
    <property type="term" value="F:NADH dehydrogenase (ubiquinone) activity"/>
    <property type="evidence" value="ECO:0007669"/>
    <property type="project" value="InterPro"/>
</dbReference>
<dbReference type="RefSeq" id="WP_161839971.1">
    <property type="nucleotide sequence ID" value="NZ_CP048000.1"/>
</dbReference>
<gene>
    <name evidence="17" type="ORF">Ana3638_22200</name>
</gene>
<dbReference type="GO" id="GO:0016020">
    <property type="term" value="C:membrane"/>
    <property type="evidence" value="ECO:0007669"/>
    <property type="project" value="UniProtKB-SubCell"/>
</dbReference>
<evidence type="ECO:0000313" key="17">
    <source>
        <dbReference type="EMBL" id="QHQ63150.1"/>
    </source>
</evidence>
<dbReference type="Proteomes" id="UP000464314">
    <property type="component" value="Chromosome"/>
</dbReference>
<dbReference type="InterPro" id="IPR003149">
    <property type="entry name" value="Fe_hydrogenase_ssu"/>
</dbReference>
<dbReference type="Gene3D" id="3.40.50.1780">
    <property type="match status" value="1"/>
</dbReference>
<organism evidence="17 18">
    <name type="scientific">Anaerocolumna sedimenticola</name>
    <dbReference type="NCBI Taxonomy" id="2696063"/>
    <lineage>
        <taxon>Bacteria</taxon>
        <taxon>Bacillati</taxon>
        <taxon>Bacillota</taxon>
        <taxon>Clostridia</taxon>
        <taxon>Lachnospirales</taxon>
        <taxon>Lachnospiraceae</taxon>
        <taxon>Anaerocolumna</taxon>
    </lineage>
</organism>
<dbReference type="KEGG" id="anr:Ana3638_22200"/>
<dbReference type="Gene3D" id="3.30.70.20">
    <property type="match status" value="1"/>
</dbReference>
<dbReference type="PROSITE" id="PS00641">
    <property type="entry name" value="COMPLEX1_75K_1"/>
    <property type="match status" value="1"/>
</dbReference>
<dbReference type="InterPro" id="IPR050340">
    <property type="entry name" value="Cytosolic_Fe-S_CAF"/>
</dbReference>
<dbReference type="FunFam" id="3.10.20.740:FF:000004">
    <property type="entry name" value="NADH-quinone oxidoreductase"/>
    <property type="match status" value="1"/>
</dbReference>
<dbReference type="NCBIfam" id="TIGR02512">
    <property type="entry name" value="FeFe_hydrog_A"/>
    <property type="match status" value="1"/>
</dbReference>
<comment type="similarity">
    <text evidence="3">Belongs to the complex I 75 kDa subunit family.</text>
</comment>
<dbReference type="InterPro" id="IPR036991">
    <property type="entry name" value="Fe_hydrogenase_ssu_sf"/>
</dbReference>
<feature type="domain" description="4Fe-4S His(Cys)3-ligated-type" evidence="16">
    <location>
        <begin position="80"/>
        <end position="119"/>
    </location>
</feature>
<evidence type="ECO:0000256" key="13">
    <source>
        <dbReference type="ARBA" id="ARBA00034078"/>
    </source>
</evidence>
<dbReference type="GO" id="GO:0008901">
    <property type="term" value="F:ferredoxin hydrogenase activity"/>
    <property type="evidence" value="ECO:0007669"/>
    <property type="project" value="InterPro"/>
</dbReference>
<dbReference type="AlphaFoldDB" id="A0A6P1TPG3"/>
<evidence type="ECO:0000256" key="1">
    <source>
        <dbReference type="ARBA" id="ARBA00001966"/>
    </source>
</evidence>
<dbReference type="GO" id="GO:0042773">
    <property type="term" value="P:ATP synthesis coupled electron transport"/>
    <property type="evidence" value="ECO:0007669"/>
    <property type="project" value="InterPro"/>
</dbReference>
<evidence type="ECO:0000256" key="11">
    <source>
        <dbReference type="ARBA" id="ARBA00023027"/>
    </source>
</evidence>
<keyword evidence="8" id="KW-1278">Translocase</keyword>
<dbReference type="InterPro" id="IPR004108">
    <property type="entry name" value="Fe_hydrogenase_lsu_C"/>
</dbReference>
<dbReference type="PROSITE" id="PS51085">
    <property type="entry name" value="2FE2S_FER_2"/>
    <property type="match status" value="1"/>
</dbReference>
<dbReference type="Pfam" id="PF02906">
    <property type="entry name" value="Fe_hyd_lg_C"/>
    <property type="match status" value="1"/>
</dbReference>
<dbReference type="Gene3D" id="3.10.20.740">
    <property type="match status" value="1"/>
</dbReference>
<dbReference type="Pfam" id="PF02256">
    <property type="entry name" value="Fe_hyd_SSU"/>
    <property type="match status" value="1"/>
</dbReference>
<dbReference type="PROSITE" id="PS51839">
    <property type="entry name" value="4FE4S_HC3"/>
    <property type="match status" value="1"/>
</dbReference>
<dbReference type="InterPro" id="IPR017896">
    <property type="entry name" value="4Fe4S_Fe-S-bd"/>
</dbReference>
<dbReference type="GO" id="GO:0051539">
    <property type="term" value="F:4 iron, 4 sulfur cluster binding"/>
    <property type="evidence" value="ECO:0007669"/>
    <property type="project" value="UniProtKB-KW"/>
</dbReference>
<dbReference type="GO" id="GO:0005506">
    <property type="term" value="F:iron ion binding"/>
    <property type="evidence" value="ECO:0007669"/>
    <property type="project" value="InterPro"/>
</dbReference>
<proteinExistence type="inferred from homology"/>
<keyword evidence="5" id="KW-0001">2Fe-2S</keyword>
<dbReference type="InterPro" id="IPR019574">
    <property type="entry name" value="NADH_UbQ_OxRdtase_Gsu_4Fe4S-bd"/>
</dbReference>
<dbReference type="SMART" id="SM00929">
    <property type="entry name" value="NADH-G_4Fe-4S_3"/>
    <property type="match status" value="1"/>
</dbReference>
<dbReference type="SUPFAM" id="SSF53920">
    <property type="entry name" value="Fe-only hydrogenase"/>
    <property type="match status" value="1"/>
</dbReference>
<evidence type="ECO:0000256" key="3">
    <source>
        <dbReference type="ARBA" id="ARBA00005404"/>
    </source>
</evidence>
<dbReference type="InterPro" id="IPR017900">
    <property type="entry name" value="4Fe4S_Fe_S_CS"/>
</dbReference>
<keyword evidence="4" id="KW-0004">4Fe-4S</keyword>
<dbReference type="Gene3D" id="4.10.260.20">
    <property type="entry name" value="Iron hydrogenase, small subunit"/>
    <property type="match status" value="1"/>
</dbReference>
<dbReference type="Gene3D" id="3.40.950.10">
    <property type="entry name" value="Fe-only Hydrogenase (Larger Subunit), Chain L, domain 3"/>
    <property type="match status" value="1"/>
</dbReference>
<evidence type="ECO:0000259" key="14">
    <source>
        <dbReference type="PROSITE" id="PS51085"/>
    </source>
</evidence>
<evidence type="ECO:0000256" key="10">
    <source>
        <dbReference type="ARBA" id="ARBA00023014"/>
    </source>
</evidence>
<name>A0A6P1TPG3_9FIRM</name>
<dbReference type="InterPro" id="IPR000283">
    <property type="entry name" value="NADH_UbQ_OxRdtase_75kDa_su_CS"/>
</dbReference>
<dbReference type="InterPro" id="IPR009016">
    <property type="entry name" value="Fe_hydrogenase"/>
</dbReference>
<feature type="domain" description="4Fe-4S ferredoxin-type" evidence="15">
    <location>
        <begin position="182"/>
        <end position="211"/>
    </location>
</feature>
<evidence type="ECO:0000259" key="15">
    <source>
        <dbReference type="PROSITE" id="PS51379"/>
    </source>
</evidence>
<dbReference type="InterPro" id="IPR013352">
    <property type="entry name" value="Fe_hydrogenase_subset"/>
</dbReference>
<feature type="domain" description="4Fe-4S ferredoxin-type" evidence="15">
    <location>
        <begin position="139"/>
        <end position="172"/>
    </location>
</feature>
<dbReference type="Pfam" id="PF12838">
    <property type="entry name" value="Fer4_7"/>
    <property type="match status" value="1"/>
</dbReference>
<dbReference type="PANTHER" id="PTHR11615">
    <property type="entry name" value="NITRATE, FORMATE, IRON DEHYDROGENASE"/>
    <property type="match status" value="1"/>
</dbReference>
<dbReference type="SUPFAM" id="SSF54862">
    <property type="entry name" value="4Fe-4S ferredoxins"/>
    <property type="match status" value="1"/>
</dbReference>
<keyword evidence="7" id="KW-0677">Repeat</keyword>
<accession>A0A6P1TPG3</accession>
<reference evidence="17 18" key="1">
    <citation type="submission" date="2020-01" db="EMBL/GenBank/DDBJ databases">
        <title>Genome analysis of Anaerocolumna sp. CBA3638.</title>
        <authorList>
            <person name="Kim J."/>
            <person name="Roh S.W."/>
        </authorList>
    </citation>
    <scope>NUCLEOTIDE SEQUENCE [LARGE SCALE GENOMIC DNA]</scope>
    <source>
        <strain evidence="17 18">CBA3638</strain>
    </source>
</reference>
<dbReference type="Pfam" id="PF10588">
    <property type="entry name" value="NADH-G_4Fe-4S_3"/>
    <property type="match status" value="1"/>
</dbReference>
<keyword evidence="18" id="KW-1185">Reference proteome</keyword>
<feature type="domain" description="2Fe-2S ferredoxin-type" evidence="14">
    <location>
        <begin position="1"/>
        <end position="80"/>
    </location>
</feature>
<dbReference type="GO" id="GO:0051537">
    <property type="term" value="F:2 iron, 2 sulfur cluster binding"/>
    <property type="evidence" value="ECO:0007669"/>
    <property type="project" value="UniProtKB-KW"/>
</dbReference>
<comment type="cofactor">
    <cofactor evidence="1">
        <name>[4Fe-4S] cluster</name>
        <dbReference type="ChEBI" id="CHEBI:49883"/>
    </cofactor>
</comment>
<dbReference type="PROSITE" id="PS00198">
    <property type="entry name" value="4FE4S_FER_1"/>
    <property type="match status" value="1"/>
</dbReference>
<evidence type="ECO:0000256" key="12">
    <source>
        <dbReference type="ARBA" id="ARBA00023136"/>
    </source>
</evidence>
<evidence type="ECO:0000256" key="6">
    <source>
        <dbReference type="ARBA" id="ARBA00022723"/>
    </source>
</evidence>
<keyword evidence="10" id="KW-0411">Iron-sulfur</keyword>
<evidence type="ECO:0000256" key="5">
    <source>
        <dbReference type="ARBA" id="ARBA00022714"/>
    </source>
</evidence>
<dbReference type="CDD" id="cd00207">
    <property type="entry name" value="fer2"/>
    <property type="match status" value="1"/>
</dbReference>
<evidence type="ECO:0000256" key="7">
    <source>
        <dbReference type="ARBA" id="ARBA00022737"/>
    </source>
</evidence>
<evidence type="ECO:0000313" key="18">
    <source>
        <dbReference type="Proteomes" id="UP000464314"/>
    </source>
</evidence>
<dbReference type="EMBL" id="CP048000">
    <property type="protein sequence ID" value="QHQ63150.1"/>
    <property type="molecule type" value="Genomic_DNA"/>
</dbReference>
<dbReference type="SMART" id="SM00902">
    <property type="entry name" value="Fe_hyd_SSU"/>
    <property type="match status" value="1"/>
</dbReference>
<comment type="cofactor">
    <cofactor evidence="13">
        <name>[2Fe-2S] cluster</name>
        <dbReference type="ChEBI" id="CHEBI:190135"/>
    </cofactor>
</comment>
<evidence type="ECO:0000256" key="4">
    <source>
        <dbReference type="ARBA" id="ARBA00022485"/>
    </source>
</evidence>
<dbReference type="Pfam" id="PF13510">
    <property type="entry name" value="Fer2_4"/>
    <property type="match status" value="1"/>
</dbReference>
<keyword evidence="11" id="KW-0520">NAD</keyword>
<evidence type="ECO:0000256" key="2">
    <source>
        <dbReference type="ARBA" id="ARBA00004370"/>
    </source>
</evidence>
<dbReference type="SUPFAM" id="SSF54292">
    <property type="entry name" value="2Fe-2S ferredoxin-like"/>
    <property type="match status" value="1"/>
</dbReference>
<evidence type="ECO:0000259" key="16">
    <source>
        <dbReference type="PROSITE" id="PS51839"/>
    </source>
</evidence>
<dbReference type="FunFam" id="3.30.70.20:FF:000035">
    <property type="entry name" value="Iron hydrogenase 1"/>
    <property type="match status" value="1"/>
</dbReference>
<dbReference type="InterPro" id="IPR036010">
    <property type="entry name" value="2Fe-2S_ferredoxin-like_sf"/>
</dbReference>
<dbReference type="InterPro" id="IPR001041">
    <property type="entry name" value="2Fe-2S_ferredoxin-type"/>
</dbReference>
<keyword evidence="12" id="KW-0472">Membrane</keyword>
<evidence type="ECO:0000256" key="9">
    <source>
        <dbReference type="ARBA" id="ARBA00023004"/>
    </source>
</evidence>
<sequence>MNTNNYMIIDGMPVEINGEKNLLEVIRKAGIKLPTFCYHSELSIYGACRMCMVENEWGGLDAACSTPPKPGMQIKTNTQRLRKYRKMILELLLANHCRDCTTCNNNGKCKLQDLAITFNIEGVRFPNTAAEPKIDDSSNCITRDQNKCILCGDCVRMCNEIQNVGAIDFAHRGSKMTISTAFDQPIASSPCVGCGQCAAACPTGAIVVKNDKNKVWEALDDKNAKVTVQIAPAVRVAIGKELGHSNGENTIGKIVAALRRMGFDEIYDTSTGADLTVLEESNEFLKRLEAGDNKMPLFTSCCPAWVNFCEKNYPELLPNVSTCRSPMQMFASVIKEQNKTSSRKPVHVAVMPCTAKKQEAAREEFKVNGDPNVDYVITTQELIQMIKESGIVFADLEPEAVDMPFGTMTGAGVIFGVTGGVTEAVLRRLSSDKSSTSLMSIAYQGVRGMEGVKETKIMFGDRELRIAIVSGLKNAGDLIESIKAGEHYDFVEVMACPGGCVSGAGQPFTSQEEKEKRGKGLYSADKLSNIKRSEENPLMMSLYNGLLKGRVHELLHVHYADSVKEDK</sequence>
<keyword evidence="9" id="KW-0408">Iron</keyword>
<evidence type="ECO:0000256" key="8">
    <source>
        <dbReference type="ARBA" id="ARBA00022967"/>
    </source>
</evidence>
<comment type="subcellular location">
    <subcellularLocation>
        <location evidence="2">Membrane</location>
    </subcellularLocation>
</comment>